<comment type="caution">
    <text evidence="2">The sequence shown here is derived from an EMBL/GenBank/DDBJ whole genome shotgun (WGS) entry which is preliminary data.</text>
</comment>
<dbReference type="Pfam" id="PF13789">
    <property type="entry name" value="DUF4181"/>
    <property type="match status" value="1"/>
</dbReference>
<feature type="transmembrane region" description="Helical" evidence="1">
    <location>
        <begin position="121"/>
        <end position="143"/>
    </location>
</feature>
<reference evidence="2 3" key="1">
    <citation type="journal article" date="2007" name="Int. J. Syst. Evol. Microbiol.">
        <title>Oceanobacillus profundus sp. nov., isolated from a deep-sea sediment core.</title>
        <authorList>
            <person name="Kim Y.G."/>
            <person name="Choi D.H."/>
            <person name="Hyun S."/>
            <person name="Cho B.C."/>
        </authorList>
    </citation>
    <scope>NUCLEOTIDE SEQUENCE [LARGE SCALE GENOMIC DNA]</scope>
    <source>
        <strain evidence="2 3">DSM 18246</strain>
    </source>
</reference>
<dbReference type="InterPro" id="IPR025441">
    <property type="entry name" value="DUF4181"/>
</dbReference>
<keyword evidence="1" id="KW-1133">Transmembrane helix</keyword>
<feature type="transmembrane region" description="Helical" evidence="1">
    <location>
        <begin position="88"/>
        <end position="109"/>
    </location>
</feature>
<evidence type="ECO:0000313" key="2">
    <source>
        <dbReference type="EMBL" id="RHW34602.1"/>
    </source>
</evidence>
<keyword evidence="1" id="KW-0812">Transmembrane</keyword>
<proteinExistence type="predicted"/>
<feature type="transmembrane region" description="Helical" evidence="1">
    <location>
        <begin position="64"/>
        <end position="82"/>
    </location>
</feature>
<organism evidence="2 3">
    <name type="scientific">Oceanobacillus profundus</name>
    <dbReference type="NCBI Taxonomy" id="372463"/>
    <lineage>
        <taxon>Bacteria</taxon>
        <taxon>Bacillati</taxon>
        <taxon>Bacillota</taxon>
        <taxon>Bacilli</taxon>
        <taxon>Bacillales</taxon>
        <taxon>Bacillaceae</taxon>
        <taxon>Oceanobacillus</taxon>
    </lineage>
</organism>
<name>A0A417YMK3_9BACI</name>
<gene>
    <name evidence="2" type="ORF">D1B32_05430</name>
</gene>
<sequence>MLMYYYEDNSGLLLDIVILIGVLSLIIFIFNSIMRILLHVKRPKWFSNNYVNDIHEKYDKRLRLIAVIAYIGAGFYFIYTTISSSSDVTLYLFLLGMIFTGIQELFRAYMEWKYLEGKNDYLFTLSQVIFISTLVIVALRSGFFGLLG</sequence>
<dbReference type="AlphaFoldDB" id="A0A417YMK3"/>
<feature type="transmembrane region" description="Helical" evidence="1">
    <location>
        <begin position="12"/>
        <end position="38"/>
    </location>
</feature>
<dbReference type="OrthoDB" id="2428213at2"/>
<accession>A0A417YMK3</accession>
<protein>
    <submittedName>
        <fullName evidence="2">DUF4181 domain-containing protein</fullName>
    </submittedName>
</protein>
<dbReference type="EMBL" id="QWEH01000002">
    <property type="protein sequence ID" value="RHW34602.1"/>
    <property type="molecule type" value="Genomic_DNA"/>
</dbReference>
<keyword evidence="3" id="KW-1185">Reference proteome</keyword>
<dbReference type="Proteomes" id="UP000285456">
    <property type="component" value="Unassembled WGS sequence"/>
</dbReference>
<evidence type="ECO:0000256" key="1">
    <source>
        <dbReference type="SAM" id="Phobius"/>
    </source>
</evidence>
<evidence type="ECO:0000313" key="3">
    <source>
        <dbReference type="Proteomes" id="UP000285456"/>
    </source>
</evidence>
<keyword evidence="1" id="KW-0472">Membrane</keyword>